<dbReference type="KEGG" id="beq:BEWA_042890"/>
<evidence type="ECO:0000256" key="9">
    <source>
        <dbReference type="PIRNR" id="PIRNR000361"/>
    </source>
</evidence>
<feature type="binding site" evidence="10">
    <location>
        <position position="113"/>
    </location>
    <ligand>
        <name>NADP(+)</name>
        <dbReference type="ChEBI" id="CHEBI:58349"/>
    </ligand>
</feature>
<keyword evidence="14" id="KW-1185">Reference proteome</keyword>
<feature type="binding site" evidence="10">
    <location>
        <begin position="255"/>
        <end position="256"/>
    </location>
    <ligand>
        <name>NADP(+)</name>
        <dbReference type="ChEBI" id="CHEBI:58349"/>
    </ligand>
</feature>
<dbReference type="GO" id="GO:0004324">
    <property type="term" value="F:ferredoxin-NADP+ reductase activity"/>
    <property type="evidence" value="ECO:0007669"/>
    <property type="project" value="UniProtKB-EC"/>
</dbReference>
<proteinExistence type="inferred from homology"/>
<dbReference type="PANTHER" id="PTHR43314">
    <property type="match status" value="1"/>
</dbReference>
<dbReference type="InterPro" id="IPR015701">
    <property type="entry name" value="FNR"/>
</dbReference>
<feature type="chain" id="PRO_5003952725" description="ferredoxin--NADP(+) reductase" evidence="11">
    <location>
        <begin position="18"/>
        <end position="330"/>
    </location>
</feature>
<evidence type="ECO:0000313" key="13">
    <source>
        <dbReference type="EMBL" id="EKX74248.1"/>
    </source>
</evidence>
<feature type="domain" description="FAD-binding FR-type" evidence="12">
    <location>
        <begin position="51"/>
        <end position="176"/>
    </location>
</feature>
<feature type="binding site" evidence="10">
    <location>
        <position position="133"/>
    </location>
    <ligand>
        <name>NADP(+)</name>
        <dbReference type="ChEBI" id="CHEBI:58349"/>
    </ligand>
</feature>
<evidence type="ECO:0000256" key="2">
    <source>
        <dbReference type="ARBA" id="ARBA00008312"/>
    </source>
</evidence>
<dbReference type="InterPro" id="IPR001433">
    <property type="entry name" value="OxRdtase_FAD/NAD-bd"/>
</dbReference>
<feature type="signal peptide" evidence="11">
    <location>
        <begin position="1"/>
        <end position="17"/>
    </location>
</feature>
<organism evidence="13 14">
    <name type="scientific">Theileria equi strain WA</name>
    <dbReference type="NCBI Taxonomy" id="1537102"/>
    <lineage>
        <taxon>Eukaryota</taxon>
        <taxon>Sar</taxon>
        <taxon>Alveolata</taxon>
        <taxon>Apicomplexa</taxon>
        <taxon>Aconoidasida</taxon>
        <taxon>Piroplasmida</taxon>
        <taxon>Theileriidae</taxon>
        <taxon>Theileria</taxon>
    </lineage>
</organism>
<evidence type="ECO:0000256" key="10">
    <source>
        <dbReference type="PIRSR" id="PIRSR000361-1"/>
    </source>
</evidence>
<comment type="cofactor">
    <cofactor evidence="1">
        <name>FAD</name>
        <dbReference type="ChEBI" id="CHEBI:57692"/>
    </cofactor>
</comment>
<keyword evidence="11" id="KW-0732">Signal</keyword>
<evidence type="ECO:0000256" key="4">
    <source>
        <dbReference type="ARBA" id="ARBA00022630"/>
    </source>
</evidence>
<sequence>MPRLLHFIALLWNLTQSFSFISRGKDGNQRHISPLRSSVTPSLAKSRYTTKEPLQCVIRSVKQVGSNGFDREFYHIVIDSMGKYAYTDGEYCGIIPPGISEKTNRRHTPRSYSLAPLLDGDGDDTSCFSICVRTTICKDDSPHSSSMKGICSTFLSRSEPGTPVSVTGPFGKNLTLSPDDLHNNLIFVATGTGISPFRGFLRTLEKKSKNKDPNSLGRILLFFGVQNYSTYIYRSELEKYVDLFNGRFMIIPCFSRHSVASERGYVQDNILKSKDLIASMAETSKDKKCSIFICGRKGMEVPVREALSTAFGNLPNRDSLLNNIKIEVYQ</sequence>
<dbReference type="PIRSF" id="PIRSF000361">
    <property type="entry name" value="Frd-NADP+_RD"/>
    <property type="match status" value="1"/>
</dbReference>
<keyword evidence="5 9" id="KW-0274">FAD</keyword>
<comment type="similarity">
    <text evidence="2">Belongs to the ferredoxin--NADP reductase type 1 family.</text>
</comment>
<keyword evidence="4 9" id="KW-0285">Flavoprotein</keyword>
<dbReference type="Gene3D" id="2.40.30.10">
    <property type="entry name" value="Translation factors"/>
    <property type="match status" value="1"/>
</dbReference>
<gene>
    <name evidence="13" type="ORF">BEWA_042890</name>
</gene>
<dbReference type="Gene3D" id="3.40.50.80">
    <property type="entry name" value="Nucleotide-binding domain of ferredoxin-NADP reductase (FNR) module"/>
    <property type="match status" value="1"/>
</dbReference>
<dbReference type="RefSeq" id="XP_004833700.1">
    <property type="nucleotide sequence ID" value="XM_004833643.1"/>
</dbReference>
<evidence type="ECO:0000256" key="3">
    <source>
        <dbReference type="ARBA" id="ARBA00013223"/>
    </source>
</evidence>
<keyword evidence="6 9" id="KW-0521">NADP</keyword>
<dbReference type="Proteomes" id="UP000031512">
    <property type="component" value="Unassembled WGS sequence"/>
</dbReference>
<dbReference type="InterPro" id="IPR039261">
    <property type="entry name" value="FNR_nucleotide-bd"/>
</dbReference>
<evidence type="ECO:0000256" key="7">
    <source>
        <dbReference type="ARBA" id="ARBA00023002"/>
    </source>
</evidence>
<dbReference type="InterPro" id="IPR001709">
    <property type="entry name" value="Flavoprot_Pyr_Nucl_cyt_Rdtase"/>
</dbReference>
<dbReference type="PROSITE" id="PS51384">
    <property type="entry name" value="FAD_FR"/>
    <property type="match status" value="1"/>
</dbReference>
<dbReference type="AlphaFoldDB" id="L1LGK4"/>
<feature type="binding site" evidence="10">
    <location>
        <position position="192"/>
    </location>
    <ligand>
        <name>NADP(+)</name>
        <dbReference type="ChEBI" id="CHEBI:58349"/>
    </ligand>
</feature>
<reference evidence="13 14" key="1">
    <citation type="journal article" date="2012" name="BMC Genomics">
        <title>Comparative genomic analysis and phylogenetic position of Theileria equi.</title>
        <authorList>
            <person name="Kappmeyer L.S."/>
            <person name="Thiagarajan M."/>
            <person name="Herndon D.R."/>
            <person name="Ramsay J.D."/>
            <person name="Caler E."/>
            <person name="Djikeng A."/>
            <person name="Gillespie J.J."/>
            <person name="Lau A.O."/>
            <person name="Roalson E.H."/>
            <person name="Silva J.C."/>
            <person name="Silva M.G."/>
            <person name="Suarez C.E."/>
            <person name="Ueti M.W."/>
            <person name="Nene V.M."/>
            <person name="Mealey R.H."/>
            <person name="Knowles D.P."/>
            <person name="Brayton K.A."/>
        </authorList>
    </citation>
    <scope>NUCLEOTIDE SEQUENCE [LARGE SCALE GENOMIC DNA]</scope>
    <source>
        <strain evidence="13 14">WA</strain>
    </source>
</reference>
<dbReference type="OrthoDB" id="1688044at2759"/>
<keyword evidence="7 9" id="KW-0560">Oxidoreductase</keyword>
<dbReference type="eggNOG" id="KOG1158">
    <property type="taxonomic scope" value="Eukaryota"/>
</dbReference>
<dbReference type="InterPro" id="IPR017927">
    <property type="entry name" value="FAD-bd_FR_type"/>
</dbReference>
<evidence type="ECO:0000256" key="6">
    <source>
        <dbReference type="ARBA" id="ARBA00022857"/>
    </source>
</evidence>
<dbReference type="VEuPathDB" id="PiroplasmaDB:BEWA_042890"/>
<evidence type="ECO:0000256" key="5">
    <source>
        <dbReference type="ARBA" id="ARBA00022827"/>
    </source>
</evidence>
<evidence type="ECO:0000313" key="14">
    <source>
        <dbReference type="Proteomes" id="UP000031512"/>
    </source>
</evidence>
<evidence type="ECO:0000259" key="12">
    <source>
        <dbReference type="PROSITE" id="PS51384"/>
    </source>
</evidence>
<name>L1LGK4_THEEQ</name>
<dbReference type="STRING" id="1537102.L1LGK4"/>
<accession>L1LGK4</accession>
<dbReference type="EC" id="1.18.1.2" evidence="3"/>
<comment type="caution">
    <text evidence="13">The sequence shown here is derived from an EMBL/GenBank/DDBJ whole genome shotgun (WGS) entry which is preliminary data.</text>
</comment>
<dbReference type="PRINTS" id="PR00371">
    <property type="entry name" value="FPNCR"/>
</dbReference>
<dbReference type="InterPro" id="IPR017938">
    <property type="entry name" value="Riboflavin_synthase-like_b-brl"/>
</dbReference>
<dbReference type="EMBL" id="ACOU01000002">
    <property type="protein sequence ID" value="EKX74248.1"/>
    <property type="molecule type" value="Genomic_DNA"/>
</dbReference>
<evidence type="ECO:0000256" key="1">
    <source>
        <dbReference type="ARBA" id="ARBA00001974"/>
    </source>
</evidence>
<dbReference type="GeneID" id="15807696"/>
<evidence type="ECO:0000256" key="8">
    <source>
        <dbReference type="ARBA" id="ARBA00047776"/>
    </source>
</evidence>
<protein>
    <recommendedName>
        <fullName evidence="3">ferredoxin--NADP(+) reductase</fullName>
        <ecNumber evidence="3">1.18.1.2</ecNumber>
    </recommendedName>
</protein>
<comment type="catalytic activity">
    <reaction evidence="8">
        <text>2 reduced [2Fe-2S]-[ferredoxin] + NADP(+) + H(+) = 2 oxidized [2Fe-2S]-[ferredoxin] + NADPH</text>
        <dbReference type="Rhea" id="RHEA:20125"/>
        <dbReference type="Rhea" id="RHEA-COMP:10000"/>
        <dbReference type="Rhea" id="RHEA-COMP:10001"/>
        <dbReference type="ChEBI" id="CHEBI:15378"/>
        <dbReference type="ChEBI" id="CHEBI:33737"/>
        <dbReference type="ChEBI" id="CHEBI:33738"/>
        <dbReference type="ChEBI" id="CHEBI:57783"/>
        <dbReference type="ChEBI" id="CHEBI:58349"/>
        <dbReference type="EC" id="1.18.1.2"/>
    </reaction>
</comment>
<dbReference type="SUPFAM" id="SSF52343">
    <property type="entry name" value="Ferredoxin reductase-like, C-terminal NADP-linked domain"/>
    <property type="match status" value="1"/>
</dbReference>
<dbReference type="Pfam" id="PF00175">
    <property type="entry name" value="NAD_binding_1"/>
    <property type="match status" value="1"/>
</dbReference>
<dbReference type="SUPFAM" id="SSF63380">
    <property type="entry name" value="Riboflavin synthase domain-like"/>
    <property type="match status" value="1"/>
</dbReference>
<evidence type="ECO:0000256" key="11">
    <source>
        <dbReference type="SAM" id="SignalP"/>
    </source>
</evidence>